<dbReference type="PANTHER" id="PTHR21089:SF10">
    <property type="entry name" value="BIFUNCTIONAL 3-DEHYDROQUINATE DEHYDRATASE_SHIKIMATE DEHYDROGENASE, CHLOROPLASTIC-LIKE ISOFORM X1"/>
    <property type="match status" value="1"/>
</dbReference>
<reference evidence="1" key="2">
    <citation type="submission" date="2007-03" db="EMBL/GenBank/DDBJ databases">
        <authorList>
            <consortium name="The International Medicago Genome Annotation Group"/>
        </authorList>
    </citation>
    <scope>NUCLEOTIDE SEQUENCE</scope>
</reference>
<evidence type="ECO:0000313" key="1">
    <source>
        <dbReference type="EMBL" id="ABN08156.1"/>
    </source>
</evidence>
<dbReference type="GO" id="GO:0004764">
    <property type="term" value="F:shikimate 3-dehydrogenase (NADP+) activity"/>
    <property type="evidence" value="ECO:0007669"/>
    <property type="project" value="InterPro"/>
</dbReference>
<organism evidence="1">
    <name type="scientific">Medicago truncatula</name>
    <name type="common">Barrel medic</name>
    <name type="synonym">Medicago tribuloides</name>
    <dbReference type="NCBI Taxonomy" id="3880"/>
    <lineage>
        <taxon>Eukaryota</taxon>
        <taxon>Viridiplantae</taxon>
        <taxon>Streptophyta</taxon>
        <taxon>Embryophyta</taxon>
        <taxon>Tracheophyta</taxon>
        <taxon>Spermatophyta</taxon>
        <taxon>Magnoliopsida</taxon>
        <taxon>eudicotyledons</taxon>
        <taxon>Gunneridae</taxon>
        <taxon>Pentapetalae</taxon>
        <taxon>rosids</taxon>
        <taxon>fabids</taxon>
        <taxon>Fabales</taxon>
        <taxon>Fabaceae</taxon>
        <taxon>Papilionoideae</taxon>
        <taxon>50 kb inversion clade</taxon>
        <taxon>NPAAA clade</taxon>
        <taxon>Hologalegina</taxon>
        <taxon>IRL clade</taxon>
        <taxon>Trifolieae</taxon>
        <taxon>Medicago</taxon>
    </lineage>
</organism>
<gene>
    <name evidence="1" type="ORF">MtrDRAFT_AC155882g42v2</name>
</gene>
<name>A2Q3F6_MEDTR</name>
<accession>A2Q3F6</accession>
<sequence length="63" mass="7023">MNCRAVNTITREPRDGKLVGYNTDCEASITAIEDALIGNSYYNFLELVKCIGENEILRAKAIK</sequence>
<dbReference type="PANTHER" id="PTHR21089">
    <property type="entry name" value="SHIKIMATE DEHYDROGENASE"/>
    <property type="match status" value="1"/>
</dbReference>
<dbReference type="Gene3D" id="3.40.50.10860">
    <property type="entry name" value="Leucine Dehydrogenase, chain A, domain 1"/>
    <property type="match status" value="1"/>
</dbReference>
<proteinExistence type="predicted"/>
<dbReference type="InterPro" id="IPR022893">
    <property type="entry name" value="Shikimate_DH_fam"/>
</dbReference>
<dbReference type="EMBL" id="AC155882">
    <property type="protein sequence ID" value="ABN08156.1"/>
    <property type="molecule type" value="Genomic_DNA"/>
</dbReference>
<protein>
    <submittedName>
        <fullName evidence="1">Uncharacterized protein</fullName>
    </submittedName>
</protein>
<reference evidence="1" key="1">
    <citation type="submission" date="2005-01" db="EMBL/GenBank/DDBJ databases">
        <authorList>
            <person name="Town C.D."/>
        </authorList>
    </citation>
    <scope>NUCLEOTIDE SEQUENCE</scope>
</reference>
<dbReference type="AlphaFoldDB" id="A2Q3F6"/>